<keyword evidence="3" id="KW-0732">Signal</keyword>
<feature type="chain" id="PRO_5041486957" description="Carboxylic ester hydrolase" evidence="3">
    <location>
        <begin position="18"/>
        <end position="614"/>
    </location>
</feature>
<dbReference type="SUPFAM" id="SSF53474">
    <property type="entry name" value="alpha/beta-Hydrolases"/>
    <property type="match status" value="1"/>
</dbReference>
<evidence type="ECO:0000256" key="2">
    <source>
        <dbReference type="ARBA" id="ARBA00022801"/>
    </source>
</evidence>
<dbReference type="EMBL" id="JAFEKC020000021">
    <property type="protein sequence ID" value="KAK0508128.1"/>
    <property type="molecule type" value="Genomic_DNA"/>
</dbReference>
<dbReference type="PANTHER" id="PTHR11559">
    <property type="entry name" value="CARBOXYLESTERASE"/>
    <property type="match status" value="1"/>
</dbReference>
<dbReference type="FunFam" id="3.40.50.1820:FF:000266">
    <property type="entry name" value="Carboxylic ester hydrolase"/>
    <property type="match status" value="1"/>
</dbReference>
<name>A0AA39QS29_9LECA</name>
<evidence type="ECO:0000256" key="4">
    <source>
        <dbReference type="SAM" id="MobiDB-lite"/>
    </source>
</evidence>
<dbReference type="Proteomes" id="UP001166286">
    <property type="component" value="Unassembled WGS sequence"/>
</dbReference>
<dbReference type="PROSITE" id="PS00941">
    <property type="entry name" value="CARBOXYLESTERASE_B_2"/>
    <property type="match status" value="1"/>
</dbReference>
<dbReference type="GO" id="GO:0016787">
    <property type="term" value="F:hydrolase activity"/>
    <property type="evidence" value="ECO:0007669"/>
    <property type="project" value="UniProtKB-KW"/>
</dbReference>
<proteinExistence type="inferred from homology"/>
<feature type="region of interest" description="Disordered" evidence="4">
    <location>
        <begin position="414"/>
        <end position="436"/>
    </location>
</feature>
<sequence length="614" mass="65565">MKFQLSICASLATVAFAATPRYNGRAFDSVLAKRQGTSTSTSSSLTVDLGYEQYMGVANASTGLNTWKGIRYAAPPTGSLRWQPPQAPAVNRAQVLPGDALPQRCPQAPDSPVPAGQNFTGNEDCLFLSVYAPQNKTNLPVLVWIHGGGYGEGQGNEDLTAIINDNNNDFVGVAIQYRLGAFGWLSSDEVNRYGVVNAGLLDQNFALQWVHSYIGLFGGNASQVTISGESAGGGSVMLQAMAYGGYLGDSLFSNVISASPYLPQQFGYADFVPSQSYYAFASAAGCFGPPALPQNNISNSIFQCLVGKDTETLQNASATISGSSRFGTWGFLPVTDGVFVQQLPSQQLLKKQVNGVRMLVGNNANEGPAFTPQNIVTEQDFVNFLMNAFPLFTEDDVSRVLMYYPSSNASVDTSTPDFATSGNSTPTALNESTFGTGQQQRADNVYAETTFVCPSYWLADAFTNNGRVAYHYQYSVIGAQHGADVASYFGPATPSQGTDFNKAFRTIWGNFITQNNPSISASIANGLSTPSNTLGNAATNFPAWNLAQPLQLNLNQTGGTAFSASSFSATAPNVTEFENPGLMNDFEIVNAYSWEGGRGVRCDFWRSVAAIVPE</sequence>
<accession>A0AA39QS29</accession>
<evidence type="ECO:0000259" key="5">
    <source>
        <dbReference type="Pfam" id="PF00135"/>
    </source>
</evidence>
<evidence type="ECO:0000256" key="3">
    <source>
        <dbReference type="RuleBase" id="RU361235"/>
    </source>
</evidence>
<dbReference type="InterPro" id="IPR019819">
    <property type="entry name" value="Carboxylesterase_B_CS"/>
</dbReference>
<organism evidence="6 7">
    <name type="scientific">Cladonia borealis</name>
    <dbReference type="NCBI Taxonomy" id="184061"/>
    <lineage>
        <taxon>Eukaryota</taxon>
        <taxon>Fungi</taxon>
        <taxon>Dikarya</taxon>
        <taxon>Ascomycota</taxon>
        <taxon>Pezizomycotina</taxon>
        <taxon>Lecanoromycetes</taxon>
        <taxon>OSLEUM clade</taxon>
        <taxon>Lecanoromycetidae</taxon>
        <taxon>Lecanorales</taxon>
        <taxon>Lecanorineae</taxon>
        <taxon>Cladoniaceae</taxon>
        <taxon>Cladonia</taxon>
    </lineage>
</organism>
<gene>
    <name evidence="6" type="ORF">JMJ35_009212</name>
</gene>
<dbReference type="EC" id="3.1.1.-" evidence="3"/>
<feature type="signal peptide" evidence="3">
    <location>
        <begin position="1"/>
        <end position="17"/>
    </location>
</feature>
<dbReference type="AlphaFoldDB" id="A0AA39QS29"/>
<dbReference type="Gene3D" id="3.40.50.1820">
    <property type="entry name" value="alpha/beta hydrolase"/>
    <property type="match status" value="1"/>
</dbReference>
<dbReference type="PROSITE" id="PS00122">
    <property type="entry name" value="CARBOXYLESTERASE_B_1"/>
    <property type="match status" value="1"/>
</dbReference>
<reference evidence="6" key="1">
    <citation type="submission" date="2023-03" db="EMBL/GenBank/DDBJ databases">
        <title>Complete genome of Cladonia borealis.</title>
        <authorList>
            <person name="Park H."/>
        </authorList>
    </citation>
    <scope>NUCLEOTIDE SEQUENCE</scope>
    <source>
        <strain evidence="6">ANT050790</strain>
    </source>
</reference>
<dbReference type="InterPro" id="IPR050309">
    <property type="entry name" value="Type-B_Carboxylest/Lipase"/>
</dbReference>
<protein>
    <recommendedName>
        <fullName evidence="3">Carboxylic ester hydrolase</fullName>
        <ecNumber evidence="3">3.1.1.-</ecNumber>
    </recommendedName>
</protein>
<keyword evidence="2 3" id="KW-0378">Hydrolase</keyword>
<evidence type="ECO:0000313" key="7">
    <source>
        <dbReference type="Proteomes" id="UP001166286"/>
    </source>
</evidence>
<dbReference type="InterPro" id="IPR019826">
    <property type="entry name" value="Carboxylesterase_B_AS"/>
</dbReference>
<evidence type="ECO:0000313" key="6">
    <source>
        <dbReference type="EMBL" id="KAK0508128.1"/>
    </source>
</evidence>
<feature type="domain" description="Carboxylesterase type B" evidence="5">
    <location>
        <begin position="60"/>
        <end position="519"/>
    </location>
</feature>
<keyword evidence="7" id="KW-1185">Reference proteome</keyword>
<dbReference type="Pfam" id="PF00135">
    <property type="entry name" value="COesterase"/>
    <property type="match status" value="1"/>
</dbReference>
<dbReference type="InterPro" id="IPR029058">
    <property type="entry name" value="AB_hydrolase_fold"/>
</dbReference>
<comment type="caution">
    <text evidence="6">The sequence shown here is derived from an EMBL/GenBank/DDBJ whole genome shotgun (WGS) entry which is preliminary data.</text>
</comment>
<evidence type="ECO:0000256" key="1">
    <source>
        <dbReference type="ARBA" id="ARBA00005964"/>
    </source>
</evidence>
<comment type="similarity">
    <text evidence="1 3">Belongs to the type-B carboxylesterase/lipase family.</text>
</comment>
<dbReference type="InterPro" id="IPR002018">
    <property type="entry name" value="CarbesteraseB"/>
</dbReference>